<evidence type="ECO:0000313" key="4">
    <source>
        <dbReference type="EMBL" id="MDP9729314.1"/>
    </source>
</evidence>
<feature type="domain" description="TraD/TraG TraM recognition site" evidence="3">
    <location>
        <begin position="504"/>
        <end position="596"/>
    </location>
</feature>
<feature type="transmembrane region" description="Helical" evidence="2">
    <location>
        <begin position="44"/>
        <end position="64"/>
    </location>
</feature>
<evidence type="ECO:0000259" key="3">
    <source>
        <dbReference type="Pfam" id="PF12696"/>
    </source>
</evidence>
<dbReference type="SUPFAM" id="SSF52540">
    <property type="entry name" value="P-loop containing nucleoside triphosphate hydrolases"/>
    <property type="match status" value="1"/>
</dbReference>
<protein>
    <recommendedName>
        <fullName evidence="3">TraD/TraG TraM recognition site domain-containing protein</fullName>
    </recommendedName>
</protein>
<keyword evidence="2" id="KW-0472">Membrane</keyword>
<keyword evidence="5" id="KW-1185">Reference proteome</keyword>
<organism evidence="4 5">
    <name type="scientific">Alicyclobacillus tolerans</name>
    <dbReference type="NCBI Taxonomy" id="90970"/>
    <lineage>
        <taxon>Bacteria</taxon>
        <taxon>Bacillati</taxon>
        <taxon>Bacillota</taxon>
        <taxon>Bacilli</taxon>
        <taxon>Bacillales</taxon>
        <taxon>Alicyclobacillaceae</taxon>
        <taxon>Alicyclobacillus</taxon>
    </lineage>
</organism>
<accession>A0ABT9LYG8</accession>
<feature type="region of interest" description="Disordered" evidence="1">
    <location>
        <begin position="713"/>
        <end position="732"/>
    </location>
</feature>
<evidence type="ECO:0000313" key="5">
    <source>
        <dbReference type="Proteomes" id="UP001229209"/>
    </source>
</evidence>
<keyword evidence="2" id="KW-0812">Transmembrane</keyword>
<comment type="caution">
    <text evidence="4">The sequence shown here is derived from an EMBL/GenBank/DDBJ whole genome shotgun (WGS) entry which is preliminary data.</text>
</comment>
<evidence type="ECO:0000256" key="1">
    <source>
        <dbReference type="SAM" id="MobiDB-lite"/>
    </source>
</evidence>
<dbReference type="Pfam" id="PF12696">
    <property type="entry name" value="TraG-D_C"/>
    <property type="match status" value="1"/>
</dbReference>
<name>A0ABT9LYG8_9BACL</name>
<evidence type="ECO:0000256" key="2">
    <source>
        <dbReference type="SAM" id="Phobius"/>
    </source>
</evidence>
<proteinExistence type="predicted"/>
<sequence length="802" mass="90526">MNAMKPPVLLPPADMARWLASPWFWIVIAIGAFYGLYRTVYRVFGTLITACTMAFLVIIGYIVAKVHQHVASWQQQVLHPVPTSLFTVAKGSPLQGLTAQSQTLNTTNPVVHENPWVIALVCVVGGVILVLYLIYRMLPAHQRAKWQSAFSWVSLDETQPIPKEDYPISPIELAVDRDTGKPIRIEGKDRFLNTALLGSIGTGKTSRILLKAIYQDLKAMAEGWQMDVIVVEPDGEFSEKAIQTARSFGLSVDIIDLRSDDEEDQTFLDSTVSFNPFGGGNIADILNNVQAALKEKMGKQEGFFQNAQDGLLRSVIQIQVSLWPQTDFLQFANLVTDIFHFRAICQMIQDCSSQETRNFKPSGKKSDPLDEFTAQWEHERADVVARFQALPPNTQNMVSAVARSFLIDTRNEQKLDQLEKITQGLKIVVGEIAYNPRLQNVLGTSRLPGLNLKELLNPEGPRPGRLVTVITGNQPEGKLFGKLFLVTLKMYTLRRKGNENTRRPVYLYVDEFAVYGTEAYTEMFSQARKYRVGQMLAYQARAQLLDVSKKFQDVVEGSCRNKIYFPSPSPDDAKFLEHALGSIRQVRETHSENKLGFFGFDNRNLDRKVSRTEAVDPRFRVEDLSYGLKANEAIFSITQNNEAQRPVVGITSYAEDWLKQHPLKRSVQSSKRLEKWIPSTGHKASIQPSEMVVMKNASEPDTWPERIPIQPWKEQKSIPSKQSATTAGTTPVMPSFRKLTHQAIPQSEPQAIQRIDLKKQNAADGTISFLQCPMCEKPLTLMERDGKEKWICESCGFQRKKR</sequence>
<dbReference type="CDD" id="cd01127">
    <property type="entry name" value="TrwB_TraG_TraD_VirD4"/>
    <property type="match status" value="1"/>
</dbReference>
<feature type="transmembrane region" description="Helical" evidence="2">
    <location>
        <begin position="20"/>
        <end position="37"/>
    </location>
</feature>
<reference evidence="4 5" key="1">
    <citation type="submission" date="2023-07" db="EMBL/GenBank/DDBJ databases">
        <title>Genomic Encyclopedia of Type Strains, Phase IV (KMG-IV): sequencing the most valuable type-strain genomes for metagenomic binning, comparative biology and taxonomic classification.</title>
        <authorList>
            <person name="Goeker M."/>
        </authorList>
    </citation>
    <scope>NUCLEOTIDE SEQUENCE [LARGE SCALE GENOMIC DNA]</scope>
    <source>
        <strain evidence="4 5">DSM 25924</strain>
    </source>
</reference>
<dbReference type="InterPro" id="IPR032689">
    <property type="entry name" value="TraG-D_C"/>
</dbReference>
<feature type="compositionally biased region" description="Polar residues" evidence="1">
    <location>
        <begin position="717"/>
        <end position="729"/>
    </location>
</feature>
<dbReference type="InterPro" id="IPR027417">
    <property type="entry name" value="P-loop_NTPase"/>
</dbReference>
<keyword evidence="2" id="KW-1133">Transmembrane helix</keyword>
<dbReference type="Gene3D" id="3.40.50.300">
    <property type="entry name" value="P-loop containing nucleotide triphosphate hydrolases"/>
    <property type="match status" value="1"/>
</dbReference>
<dbReference type="EMBL" id="JAURUO010000013">
    <property type="protein sequence ID" value="MDP9729314.1"/>
    <property type="molecule type" value="Genomic_DNA"/>
</dbReference>
<gene>
    <name evidence="4" type="ORF">J2S04_002287</name>
</gene>
<dbReference type="Proteomes" id="UP001229209">
    <property type="component" value="Unassembled WGS sequence"/>
</dbReference>
<feature type="transmembrane region" description="Helical" evidence="2">
    <location>
        <begin position="116"/>
        <end position="135"/>
    </location>
</feature>